<accession>A0A926NVI5</accession>
<comment type="caution">
    <text evidence="2">The sequence shown here is derived from an EMBL/GenBank/DDBJ whole genome shotgun (WGS) entry which is preliminary data.</text>
</comment>
<dbReference type="Proteomes" id="UP000619078">
    <property type="component" value="Unassembled WGS sequence"/>
</dbReference>
<dbReference type="AlphaFoldDB" id="A0A926NVI5"/>
<sequence>METQNITAKQTQDINSGANGNNTMSHAVSSSIATDSPVILSAESYSDRWPMPDLNFNIFGFGNNSSF</sequence>
<organism evidence="2 3">
    <name type="scientific">Mucilaginibacter glaciei</name>
    <dbReference type="NCBI Taxonomy" id="2772109"/>
    <lineage>
        <taxon>Bacteria</taxon>
        <taxon>Pseudomonadati</taxon>
        <taxon>Bacteroidota</taxon>
        <taxon>Sphingobacteriia</taxon>
        <taxon>Sphingobacteriales</taxon>
        <taxon>Sphingobacteriaceae</taxon>
        <taxon>Mucilaginibacter</taxon>
    </lineage>
</organism>
<reference evidence="2" key="1">
    <citation type="submission" date="2020-09" db="EMBL/GenBank/DDBJ databases">
        <title>Novel species of Mucilaginibacter isolated from a glacier on the Tibetan Plateau.</title>
        <authorList>
            <person name="Liu Q."/>
            <person name="Xin Y.-H."/>
        </authorList>
    </citation>
    <scope>NUCLEOTIDE SEQUENCE</scope>
    <source>
        <strain evidence="2">ZB1P21</strain>
    </source>
</reference>
<feature type="region of interest" description="Disordered" evidence="1">
    <location>
        <begin position="1"/>
        <end position="29"/>
    </location>
</feature>
<evidence type="ECO:0000313" key="3">
    <source>
        <dbReference type="Proteomes" id="UP000619078"/>
    </source>
</evidence>
<evidence type="ECO:0000313" key="2">
    <source>
        <dbReference type="EMBL" id="MBD1392563.1"/>
    </source>
</evidence>
<dbReference type="EMBL" id="JACWMX010000002">
    <property type="protein sequence ID" value="MBD1392563.1"/>
    <property type="molecule type" value="Genomic_DNA"/>
</dbReference>
<keyword evidence="3" id="KW-1185">Reference proteome</keyword>
<gene>
    <name evidence="2" type="ORF">IDJ76_05600</name>
</gene>
<evidence type="ECO:0000256" key="1">
    <source>
        <dbReference type="SAM" id="MobiDB-lite"/>
    </source>
</evidence>
<dbReference type="RefSeq" id="WP_191161625.1">
    <property type="nucleotide sequence ID" value="NZ_JACWMX010000002.1"/>
</dbReference>
<protein>
    <submittedName>
        <fullName evidence="2">Uncharacterized protein</fullName>
    </submittedName>
</protein>
<proteinExistence type="predicted"/>
<name>A0A926NVI5_9SPHI</name>